<dbReference type="InterPro" id="IPR003347">
    <property type="entry name" value="JmjC_dom"/>
</dbReference>
<dbReference type="RefSeq" id="WP_085181785.1">
    <property type="nucleotide sequence ID" value="NZ_JACKSV010000092.1"/>
</dbReference>
<dbReference type="InterPro" id="IPR039994">
    <property type="entry name" value="NO66-like"/>
</dbReference>
<dbReference type="AlphaFoldDB" id="A0A1X1R1J3"/>
<evidence type="ECO:0000313" key="6">
    <source>
        <dbReference type="EMBL" id="ORU97966.1"/>
    </source>
</evidence>
<gene>
    <name evidence="5" type="ORF">AWB93_15840</name>
    <name evidence="6" type="ORF">AWB93_15995</name>
</gene>
<protein>
    <submittedName>
        <fullName evidence="6">Cupin</fullName>
    </submittedName>
</protein>
<name>A0A1X1R1J3_MYCBE</name>
<dbReference type="Pfam" id="PF08007">
    <property type="entry name" value="JmjC_2"/>
    <property type="match status" value="1"/>
</dbReference>
<comment type="caution">
    <text evidence="6">The sequence shown here is derived from an EMBL/GenBank/DDBJ whole genome shotgun (WGS) entry which is preliminary data.</text>
</comment>
<evidence type="ECO:0000256" key="2">
    <source>
        <dbReference type="ARBA" id="ARBA00022723"/>
    </source>
</evidence>
<feature type="domain" description="JmjC" evidence="4">
    <location>
        <begin position="99"/>
        <end position="239"/>
    </location>
</feature>
<dbReference type="GO" id="GO:0046872">
    <property type="term" value="F:metal ion binding"/>
    <property type="evidence" value="ECO:0007669"/>
    <property type="project" value="UniProtKB-KW"/>
</dbReference>
<reference evidence="6 7" key="1">
    <citation type="submission" date="2016-01" db="EMBL/GenBank/DDBJ databases">
        <title>The new phylogeny of the genus Mycobacterium.</title>
        <authorList>
            <person name="Tarcisio F."/>
            <person name="Conor M."/>
            <person name="Antonella G."/>
            <person name="Elisabetta G."/>
            <person name="Giulia F.S."/>
            <person name="Sara T."/>
            <person name="Anna F."/>
            <person name="Clotilde B."/>
            <person name="Roberto B."/>
            <person name="Veronica D.S."/>
            <person name="Fabio R."/>
            <person name="Monica P."/>
            <person name="Olivier J."/>
            <person name="Enrico T."/>
            <person name="Nicola S."/>
        </authorList>
    </citation>
    <scope>NUCLEOTIDE SEQUENCE [LARGE SCALE GENOMIC DNA]</scope>
    <source>
        <strain evidence="6 7">DSM 44277</strain>
    </source>
</reference>
<evidence type="ECO:0000313" key="5">
    <source>
        <dbReference type="EMBL" id="ORU97940.1"/>
    </source>
</evidence>
<dbReference type="PANTHER" id="PTHR13096:SF9">
    <property type="entry name" value="BIFUNCTIONAL LYSINE-SPECIFIC DEMETHYLASE AND HISTIDYL-HYDROXYLASE"/>
    <property type="match status" value="1"/>
</dbReference>
<evidence type="ECO:0000259" key="4">
    <source>
        <dbReference type="PROSITE" id="PS51184"/>
    </source>
</evidence>
<dbReference type="PROSITE" id="PS51184">
    <property type="entry name" value="JMJC"/>
    <property type="match status" value="1"/>
</dbReference>
<dbReference type="PANTHER" id="PTHR13096">
    <property type="entry name" value="MINA53 MYC INDUCED NUCLEAR ANTIGEN"/>
    <property type="match status" value="1"/>
</dbReference>
<dbReference type="Gene3D" id="2.60.120.650">
    <property type="entry name" value="Cupin"/>
    <property type="match status" value="1"/>
</dbReference>
<keyword evidence="7" id="KW-1185">Reference proteome</keyword>
<organism evidence="6 7">
    <name type="scientific">Mycobacterium bohemicum</name>
    <dbReference type="NCBI Taxonomy" id="56425"/>
    <lineage>
        <taxon>Bacteria</taxon>
        <taxon>Bacillati</taxon>
        <taxon>Actinomycetota</taxon>
        <taxon>Actinomycetes</taxon>
        <taxon>Mycobacteriales</taxon>
        <taxon>Mycobacteriaceae</taxon>
        <taxon>Mycobacterium</taxon>
    </lineage>
</organism>
<dbReference type="EMBL" id="LQOK01000035">
    <property type="protein sequence ID" value="ORU97966.1"/>
    <property type="molecule type" value="Genomic_DNA"/>
</dbReference>
<dbReference type="Proteomes" id="UP000193990">
    <property type="component" value="Unassembled WGS sequence"/>
</dbReference>
<comment type="cofactor">
    <cofactor evidence="1">
        <name>Fe(2+)</name>
        <dbReference type="ChEBI" id="CHEBI:29033"/>
    </cofactor>
</comment>
<dbReference type="GO" id="GO:0051864">
    <property type="term" value="F:histone H3K36 demethylase activity"/>
    <property type="evidence" value="ECO:0007669"/>
    <property type="project" value="TreeGrafter"/>
</dbReference>
<keyword evidence="2" id="KW-0479">Metal-binding</keyword>
<evidence type="ECO:0000313" key="7">
    <source>
        <dbReference type="Proteomes" id="UP000193990"/>
    </source>
</evidence>
<dbReference type="STRING" id="56425.AWB93_15840"/>
<dbReference type="GO" id="GO:0032453">
    <property type="term" value="F:histone H3K4 demethylase activity"/>
    <property type="evidence" value="ECO:0007669"/>
    <property type="project" value="TreeGrafter"/>
</dbReference>
<evidence type="ECO:0000256" key="1">
    <source>
        <dbReference type="ARBA" id="ARBA00001954"/>
    </source>
</evidence>
<evidence type="ECO:0000256" key="3">
    <source>
        <dbReference type="ARBA" id="ARBA00023004"/>
    </source>
</evidence>
<dbReference type="SUPFAM" id="SSF51197">
    <property type="entry name" value="Clavaminate synthase-like"/>
    <property type="match status" value="1"/>
</dbReference>
<proteinExistence type="predicted"/>
<dbReference type="EMBL" id="LQOK01000035">
    <property type="protein sequence ID" value="ORU97940.1"/>
    <property type="molecule type" value="Genomic_DNA"/>
</dbReference>
<sequence>MEPSLAWLLAPLEVETFLERISTATHHHVRRQAAGYFDSLLHGPSALDGLLQLFREEPTAVRLVKGNDKKAGSENYRLGDGSLDLVGIRNDFAAGFTIVVDGVERYVRAIASLAHSIEAELNFPVQVNAYVTPPGSRGLVPHYDDHDVLILQIDGSKLWHLYEGVHIPPHELQRRDKAVPPEGLSAPTDVRLTVGDVLYVPRGLVHAADTGAEPSVHLTVGVHTPTALTLAIGALHSLSFRDDRLNAQLPPRHLDDPDLRASLAALLRDTVSAIEDPGAVAGGLDVLADVLVRRGRCPPIGRIPDATGIDGQTLVQKYHPLFSWVKAVPDGVVLQFASVSISAAPDHEAALRFLSKSVEPFRVGDLPGLRAEQQVQLARSLLVSGFLVRLPDN</sequence>
<keyword evidence="3" id="KW-0408">Iron</keyword>
<accession>A0A1X1R1J3</accession>